<evidence type="ECO:0000256" key="10">
    <source>
        <dbReference type="ARBA" id="ARBA00023136"/>
    </source>
</evidence>
<evidence type="ECO:0000256" key="12">
    <source>
        <dbReference type="SAM" id="MobiDB-lite"/>
    </source>
</evidence>
<dbReference type="GO" id="GO:1903078">
    <property type="term" value="P:positive regulation of protein localization to plasma membrane"/>
    <property type="evidence" value="ECO:0007669"/>
    <property type="project" value="TreeGrafter"/>
</dbReference>
<feature type="region of interest" description="Disordered" evidence="12">
    <location>
        <begin position="132"/>
        <end position="158"/>
    </location>
</feature>
<dbReference type="PANTHER" id="PTHR15135">
    <property type="entry name" value="STAC"/>
    <property type="match status" value="1"/>
</dbReference>
<dbReference type="InterPro" id="IPR020454">
    <property type="entry name" value="DAG/PE-bd"/>
</dbReference>
<feature type="compositionally biased region" description="Basic and acidic residues" evidence="12">
    <location>
        <begin position="132"/>
        <end position="148"/>
    </location>
</feature>
<evidence type="ECO:0000256" key="7">
    <source>
        <dbReference type="ARBA" id="ARBA00022737"/>
    </source>
</evidence>
<dbReference type="Gene3D" id="3.30.60.20">
    <property type="match status" value="1"/>
</dbReference>
<dbReference type="SUPFAM" id="SSF57889">
    <property type="entry name" value="Cysteine-rich domain"/>
    <property type="match status" value="1"/>
</dbReference>
<dbReference type="Pfam" id="PF07653">
    <property type="entry name" value="SH3_2"/>
    <property type="match status" value="1"/>
</dbReference>
<dbReference type="SUPFAM" id="SSF50044">
    <property type="entry name" value="SH3-domain"/>
    <property type="match status" value="1"/>
</dbReference>
<feature type="domain" description="Phorbol-ester/DAG-type" evidence="14">
    <location>
        <begin position="24"/>
        <end position="79"/>
    </location>
</feature>
<evidence type="ECO:0000256" key="6">
    <source>
        <dbReference type="ARBA" id="ARBA00022723"/>
    </source>
</evidence>
<evidence type="ECO:0000256" key="8">
    <source>
        <dbReference type="ARBA" id="ARBA00022771"/>
    </source>
</evidence>
<dbReference type="GO" id="GO:0003009">
    <property type="term" value="P:skeletal muscle contraction"/>
    <property type="evidence" value="ECO:0007669"/>
    <property type="project" value="TreeGrafter"/>
</dbReference>
<dbReference type="GeneTree" id="ENSGT00950000183092"/>
<dbReference type="Pfam" id="PF00130">
    <property type="entry name" value="C1_1"/>
    <property type="match status" value="1"/>
</dbReference>
<reference evidence="15" key="1">
    <citation type="submission" date="2025-08" db="UniProtKB">
        <authorList>
            <consortium name="Ensembl"/>
        </authorList>
    </citation>
    <scope>IDENTIFICATION</scope>
</reference>
<dbReference type="InterPro" id="IPR001452">
    <property type="entry name" value="SH3_domain"/>
</dbReference>
<evidence type="ECO:0000313" key="15">
    <source>
        <dbReference type="Ensembl" id="ENSPMAP00000007948.1"/>
    </source>
</evidence>
<dbReference type="SMART" id="SM00109">
    <property type="entry name" value="C1"/>
    <property type="match status" value="1"/>
</dbReference>
<evidence type="ECO:0000256" key="9">
    <source>
        <dbReference type="ARBA" id="ARBA00022833"/>
    </source>
</evidence>
<evidence type="ECO:0000256" key="5">
    <source>
        <dbReference type="ARBA" id="ARBA00022490"/>
    </source>
</evidence>
<keyword evidence="5" id="KW-0963">Cytoplasm</keyword>
<evidence type="ECO:0000259" key="13">
    <source>
        <dbReference type="PROSITE" id="PS50002"/>
    </source>
</evidence>
<dbReference type="Gene3D" id="2.30.30.40">
    <property type="entry name" value="SH3 Domains"/>
    <property type="match status" value="1"/>
</dbReference>
<dbReference type="PANTHER" id="PTHR15135:SF7">
    <property type="entry name" value="STAC-LIKE, ISOFORM J"/>
    <property type="match status" value="1"/>
</dbReference>
<dbReference type="PROSITE" id="PS50081">
    <property type="entry name" value="ZF_DAG_PE_2"/>
    <property type="match status" value="1"/>
</dbReference>
<evidence type="ECO:0000256" key="2">
    <source>
        <dbReference type="ARBA" id="ARBA00004496"/>
    </source>
</evidence>
<evidence type="ECO:0000256" key="4">
    <source>
        <dbReference type="ARBA" id="ARBA00022475"/>
    </source>
</evidence>
<dbReference type="GO" id="GO:0008270">
    <property type="term" value="F:zinc ion binding"/>
    <property type="evidence" value="ECO:0007669"/>
    <property type="project" value="UniProtKB-KW"/>
</dbReference>
<feature type="region of interest" description="Disordered" evidence="12">
    <location>
        <begin position="1"/>
        <end position="27"/>
    </location>
</feature>
<keyword evidence="7" id="KW-0677">Repeat</keyword>
<evidence type="ECO:0000259" key="14">
    <source>
        <dbReference type="PROSITE" id="PS50081"/>
    </source>
</evidence>
<organism evidence="15">
    <name type="scientific">Petromyzon marinus</name>
    <name type="common">Sea lamprey</name>
    <dbReference type="NCBI Taxonomy" id="7757"/>
    <lineage>
        <taxon>Eukaryota</taxon>
        <taxon>Metazoa</taxon>
        <taxon>Chordata</taxon>
        <taxon>Craniata</taxon>
        <taxon>Vertebrata</taxon>
        <taxon>Cyclostomata</taxon>
        <taxon>Hyperoartia</taxon>
        <taxon>Petromyzontiformes</taxon>
        <taxon>Petromyzontidae</taxon>
        <taxon>Petromyzon</taxon>
    </lineage>
</organism>
<dbReference type="FunFam" id="3.30.60.20:FF:000022">
    <property type="entry name" value="SH3 and cysteine-rich domain-containing protein 3 isoform 2"/>
    <property type="match status" value="1"/>
</dbReference>
<evidence type="ECO:0000256" key="11">
    <source>
        <dbReference type="PROSITE-ProRule" id="PRU00192"/>
    </source>
</evidence>
<protein>
    <submittedName>
        <fullName evidence="15">SH3 and cysteine rich domain 3</fullName>
    </submittedName>
</protein>
<keyword evidence="10" id="KW-0472">Membrane</keyword>
<dbReference type="PROSITE" id="PS50002">
    <property type="entry name" value="SH3"/>
    <property type="match status" value="1"/>
</dbReference>
<reference evidence="15" key="2">
    <citation type="submission" date="2025-09" db="UniProtKB">
        <authorList>
            <consortium name="Ensembl"/>
        </authorList>
    </citation>
    <scope>IDENTIFICATION</scope>
</reference>
<feature type="domain" description="SH3" evidence="13">
    <location>
        <begin position="192"/>
        <end position="251"/>
    </location>
</feature>
<dbReference type="InterPro" id="IPR046349">
    <property type="entry name" value="C1-like_sf"/>
</dbReference>
<dbReference type="GO" id="GO:0042383">
    <property type="term" value="C:sarcolemma"/>
    <property type="evidence" value="ECO:0007669"/>
    <property type="project" value="UniProtKB-SubCell"/>
</dbReference>
<dbReference type="Pfam" id="PF00018">
    <property type="entry name" value="SH3_1"/>
    <property type="match status" value="1"/>
</dbReference>
<dbReference type="InterPro" id="IPR036028">
    <property type="entry name" value="SH3-like_dom_sf"/>
</dbReference>
<evidence type="ECO:0000256" key="3">
    <source>
        <dbReference type="ARBA" id="ARBA00022443"/>
    </source>
</evidence>
<dbReference type="InterPro" id="IPR039688">
    <property type="entry name" value="STAC1/2/3"/>
</dbReference>
<proteinExistence type="predicted"/>
<comment type="subcellular location">
    <subcellularLocation>
        <location evidence="1">Cell membrane</location>
        <location evidence="1">Sarcolemma</location>
        <topology evidence="1">Peripheral membrane protein</topology>
        <orientation evidence="1">Cytoplasmic side</orientation>
    </subcellularLocation>
    <subcellularLocation>
        <location evidence="2">Cytoplasm</location>
    </subcellularLocation>
</comment>
<sequence length="309" mass="34783">DDDEPRRRCPPTSPRIQPGCPERRHSFQDHSFKKPTFCDVCNRMIVGTDVQPVSKLGIRCKTCKMSVHQRCQAVSQQRCVGKMPKGFRRQSSSPLLLNGQFACIKEVMPLARGGVLDISLFTSLYCAGGDWRTRDRTPPTHTHTHDEQGDTLATEPRHHAGLAVCPRAGERDRRQRRASVPASAAAARRDFSQLYTFVALHRFGTREKDDLALEPGDRLSILDDSNEEWWKGKLGDRVGYFPANFVVRVRPGERVFQALRTFVGNKQLGQLTLKQEQVCVEKGGESNGFVKVSNGRKVGLVPQEFLEEI</sequence>
<dbReference type="GO" id="GO:0005737">
    <property type="term" value="C:cytoplasm"/>
    <property type="evidence" value="ECO:0007669"/>
    <property type="project" value="UniProtKB-SubCell"/>
</dbReference>
<dbReference type="AlphaFoldDB" id="S4RRW1"/>
<dbReference type="Ensembl" id="ENSPMAT00000007984.1">
    <property type="protein sequence ID" value="ENSPMAP00000007948.1"/>
    <property type="gene ID" value="ENSPMAG00000007211.1"/>
</dbReference>
<keyword evidence="4" id="KW-1003">Cell membrane</keyword>
<dbReference type="PRINTS" id="PR00008">
    <property type="entry name" value="DAGPEDOMAIN"/>
</dbReference>
<keyword evidence="6" id="KW-0479">Metal-binding</keyword>
<keyword evidence="8" id="KW-0863">Zinc-finger</keyword>
<keyword evidence="3 11" id="KW-0728">SH3 domain</keyword>
<accession>S4RRW1</accession>
<dbReference type="HOGENOM" id="CLU_048120_2_0_1"/>
<dbReference type="PRINTS" id="PR00452">
    <property type="entry name" value="SH3DOMAIN"/>
</dbReference>
<name>S4RRW1_PETMA</name>
<evidence type="ECO:0000256" key="1">
    <source>
        <dbReference type="ARBA" id="ARBA00004278"/>
    </source>
</evidence>
<dbReference type="SMART" id="SM00326">
    <property type="entry name" value="SH3"/>
    <property type="match status" value="1"/>
</dbReference>
<keyword evidence="9" id="KW-0862">Zinc</keyword>
<dbReference type="InterPro" id="IPR002219">
    <property type="entry name" value="PKC_DAG/PE"/>
</dbReference>